<dbReference type="EMBL" id="JACHHQ010000001">
    <property type="protein sequence ID" value="MBB5198199.1"/>
    <property type="molecule type" value="Genomic_DNA"/>
</dbReference>
<accession>A0A840RNU0</accession>
<dbReference type="SUPFAM" id="SSF54373">
    <property type="entry name" value="FAD-linked reductases, C-terminal domain"/>
    <property type="match status" value="1"/>
</dbReference>
<keyword evidence="4" id="KW-0560">Oxidoreductase</keyword>
<dbReference type="InterPro" id="IPR050641">
    <property type="entry name" value="RIFMO-like"/>
</dbReference>
<evidence type="ECO:0000256" key="1">
    <source>
        <dbReference type="ARBA" id="ARBA00022630"/>
    </source>
</evidence>
<organism evidence="4 5">
    <name type="scientific">Glaciimonas immobilis</name>
    <dbReference type="NCBI Taxonomy" id="728004"/>
    <lineage>
        <taxon>Bacteria</taxon>
        <taxon>Pseudomonadati</taxon>
        <taxon>Pseudomonadota</taxon>
        <taxon>Betaproteobacteria</taxon>
        <taxon>Burkholderiales</taxon>
        <taxon>Oxalobacteraceae</taxon>
        <taxon>Glaciimonas</taxon>
    </lineage>
</organism>
<name>A0A840RNU0_9BURK</name>
<gene>
    <name evidence="4" type="ORF">HNR39_000009</name>
</gene>
<reference evidence="4 5" key="1">
    <citation type="submission" date="2020-08" db="EMBL/GenBank/DDBJ databases">
        <title>Genomic Encyclopedia of Type Strains, Phase IV (KMG-IV): sequencing the most valuable type-strain genomes for metagenomic binning, comparative biology and taxonomic classification.</title>
        <authorList>
            <person name="Goeker M."/>
        </authorList>
    </citation>
    <scope>NUCLEOTIDE SEQUENCE [LARGE SCALE GENOMIC DNA]</scope>
    <source>
        <strain evidence="4 5">DSM 23240</strain>
    </source>
</reference>
<dbReference type="PANTHER" id="PTHR43004:SF3">
    <property type="entry name" value="P-HYDROXYBENZOATE HYDROXYLASE"/>
    <property type="match status" value="1"/>
</dbReference>
<dbReference type="Pfam" id="PF01494">
    <property type="entry name" value="FAD_binding_3"/>
    <property type="match status" value="1"/>
</dbReference>
<dbReference type="EC" id="1.14.13.2" evidence="4"/>
<evidence type="ECO:0000313" key="4">
    <source>
        <dbReference type="EMBL" id="MBB5198199.1"/>
    </source>
</evidence>
<dbReference type="Proteomes" id="UP000571084">
    <property type="component" value="Unassembled WGS sequence"/>
</dbReference>
<dbReference type="NCBIfam" id="NF006091">
    <property type="entry name" value="PRK08243.1"/>
    <property type="match status" value="1"/>
</dbReference>
<keyword evidence="2" id="KW-0274">FAD</keyword>
<comment type="caution">
    <text evidence="4">The sequence shown here is derived from an EMBL/GenBank/DDBJ whole genome shotgun (WGS) entry which is preliminary data.</text>
</comment>
<evidence type="ECO:0000313" key="5">
    <source>
        <dbReference type="Proteomes" id="UP000571084"/>
    </source>
</evidence>
<keyword evidence="5" id="KW-1185">Reference proteome</keyword>
<dbReference type="GO" id="GO:0071949">
    <property type="term" value="F:FAD binding"/>
    <property type="evidence" value="ECO:0007669"/>
    <property type="project" value="InterPro"/>
</dbReference>
<dbReference type="SUPFAM" id="SSF51905">
    <property type="entry name" value="FAD/NAD(P)-binding domain"/>
    <property type="match status" value="1"/>
</dbReference>
<dbReference type="RefSeq" id="WP_168052049.1">
    <property type="nucleotide sequence ID" value="NZ_JAAOZT010000002.1"/>
</dbReference>
<protein>
    <submittedName>
        <fullName evidence="4">p-hydroxybenzoate 3-monooxygenase</fullName>
        <ecNumber evidence="4">1.14.13.2</ecNumber>
    </submittedName>
</protein>
<dbReference type="Gene3D" id="3.30.9.10">
    <property type="entry name" value="D-Amino Acid Oxidase, subunit A, domain 2"/>
    <property type="match status" value="1"/>
</dbReference>
<evidence type="ECO:0000259" key="3">
    <source>
        <dbReference type="Pfam" id="PF01494"/>
    </source>
</evidence>
<keyword evidence="4" id="KW-0503">Monooxygenase</keyword>
<dbReference type="PANTHER" id="PTHR43004">
    <property type="entry name" value="TRK SYSTEM POTASSIUM UPTAKE PROTEIN"/>
    <property type="match status" value="1"/>
</dbReference>
<feature type="domain" description="FAD-binding" evidence="3">
    <location>
        <begin position="3"/>
        <end position="341"/>
    </location>
</feature>
<dbReference type="InterPro" id="IPR036188">
    <property type="entry name" value="FAD/NAD-bd_sf"/>
</dbReference>
<dbReference type="GO" id="GO:0018659">
    <property type="term" value="F:4-hydroxybenzoate 3-monooxygenase activity"/>
    <property type="evidence" value="ECO:0007669"/>
    <property type="project" value="UniProtKB-EC"/>
</dbReference>
<dbReference type="InterPro" id="IPR002938">
    <property type="entry name" value="FAD-bd"/>
</dbReference>
<dbReference type="PRINTS" id="PR00420">
    <property type="entry name" value="RNGMNOXGNASE"/>
</dbReference>
<sequence>MNTLVAIIGAGPAGLLLSHLLYLKGIDSVVLETRTREDIESTIRAGVLEQGTMDILEAAGVGARMRSEGALHHGIELAFGGKRHRIDLSELTGRAITVYAQHEVIKDLVAARLAADGQILFEVSDVSVHGIDSEQPSVHFTHEGQPQQLIADFVIGCDGFHGIARPCIPDTLRRDYQRIYPFGWFGILVESEPSSEELIYAQHERGFALISTRSPTVQRHYFQCDPKDDVDNWSDDRIWSELHTRLESSDGWKLKEGKIFQKNIIGMRSFVSTPMQQGRLFLAGDAAHIVPPTGAKGMNLAVADVRLLSLALDEFYKDGKQGGLEKYTETALKRVWRAEHFSWWMTSLLHRFEDATPFQQALQRAELEYVVSSRAAATVLAENYVGLPFA</sequence>
<dbReference type="AlphaFoldDB" id="A0A840RNU0"/>
<dbReference type="Gene3D" id="3.50.50.60">
    <property type="entry name" value="FAD/NAD(P)-binding domain"/>
    <property type="match status" value="1"/>
</dbReference>
<keyword evidence="1" id="KW-0285">Flavoprotein</keyword>
<proteinExistence type="predicted"/>
<evidence type="ECO:0000256" key="2">
    <source>
        <dbReference type="ARBA" id="ARBA00022827"/>
    </source>
</evidence>